<organism evidence="2 3">
    <name type="scientific">Polymorphum gilvum (strain LMG 25793 / CGMCC 1.9160 / SL003B-26A1)</name>
    <dbReference type="NCBI Taxonomy" id="991905"/>
    <lineage>
        <taxon>Bacteria</taxon>
        <taxon>Pseudomonadati</taxon>
        <taxon>Pseudomonadota</taxon>
        <taxon>Alphaproteobacteria</taxon>
        <taxon>Rhodobacterales</taxon>
        <taxon>Paracoccaceae</taxon>
        <taxon>Polymorphum</taxon>
    </lineage>
</organism>
<dbReference type="RefSeq" id="WP_013654624.1">
    <property type="nucleotide sequence ID" value="NC_015259.1"/>
</dbReference>
<dbReference type="Gene3D" id="3.30.70.260">
    <property type="match status" value="2"/>
</dbReference>
<evidence type="ECO:0000313" key="2">
    <source>
        <dbReference type="EMBL" id="ADZ72315.1"/>
    </source>
</evidence>
<dbReference type="KEGG" id="pgv:SL003B_3895"/>
<dbReference type="AlphaFoldDB" id="F2J5E5"/>
<dbReference type="PROSITE" id="PS51671">
    <property type="entry name" value="ACT"/>
    <property type="match status" value="2"/>
</dbReference>
<sequence length="171" mass="17735">MTRHMVLTVIAKDRPGLVDRLADLVADAGANWVESSMTRLGGEFAGIVGIEVPEAAAEGLAEAFAALATEGISVTVRAGEAPAEVPGARVRLDLVSQDHPGILRAVTHVLAEQGVSIDDLETGVFPGSMSGEAMFKATALLRLPDGVEPARLRDALQAIAGDIMAEIDLAD</sequence>
<dbReference type="OrthoDB" id="12860at2"/>
<dbReference type="SUPFAM" id="SSF55021">
    <property type="entry name" value="ACT-like"/>
    <property type="match status" value="2"/>
</dbReference>
<dbReference type="STRING" id="991905.SL003B_3895"/>
<dbReference type="CDD" id="cd04869">
    <property type="entry name" value="ACT_GcvR_2"/>
    <property type="match status" value="1"/>
</dbReference>
<dbReference type="PANTHER" id="PTHR34875">
    <property type="entry name" value="UPF0237 PROTEIN MJ1558"/>
    <property type="match status" value="1"/>
</dbReference>
<dbReference type="InterPro" id="IPR016867">
    <property type="entry name" value="GcvR"/>
</dbReference>
<dbReference type="HOGENOM" id="CLU_095322_2_1_5"/>
<feature type="domain" description="ACT" evidence="1">
    <location>
        <begin position="6"/>
        <end position="81"/>
    </location>
</feature>
<reference evidence="2 3" key="1">
    <citation type="journal article" date="2011" name="J. Bacteriol.">
        <title>Complete genome sequence of Polymorphum gilvum SL003B-26A1T, a crude oil-degrading bacterium from oil-polluted saline soil.</title>
        <authorList>
            <person name="Li S.G."/>
            <person name="Tang Y.Q."/>
            <person name="Nie Y."/>
            <person name="Cai M."/>
            <person name="Wu X.L."/>
        </authorList>
    </citation>
    <scope>NUCLEOTIDE SEQUENCE [LARGE SCALE GENOMIC DNA]</scope>
    <source>
        <strain evidence="3">LMG 25793 / CGMCC 1.9160 / SL003B-26A1</strain>
    </source>
</reference>
<dbReference type="GO" id="GO:0006355">
    <property type="term" value="P:regulation of DNA-templated transcription"/>
    <property type="evidence" value="ECO:0007669"/>
    <property type="project" value="InterPro"/>
</dbReference>
<dbReference type="PATRIC" id="fig|991905.3.peg.4014"/>
<evidence type="ECO:0000259" key="1">
    <source>
        <dbReference type="PROSITE" id="PS51671"/>
    </source>
</evidence>
<dbReference type="InterPro" id="IPR045865">
    <property type="entry name" value="ACT-like_dom_sf"/>
</dbReference>
<name>F2J5E5_POLGS</name>
<evidence type="ECO:0000313" key="3">
    <source>
        <dbReference type="Proteomes" id="UP000008130"/>
    </source>
</evidence>
<dbReference type="EMBL" id="CP002568">
    <property type="protein sequence ID" value="ADZ72315.1"/>
    <property type="molecule type" value="Genomic_DNA"/>
</dbReference>
<accession>F2J5E5</accession>
<dbReference type="Proteomes" id="UP000008130">
    <property type="component" value="Chromosome"/>
</dbReference>
<feature type="domain" description="ACT" evidence="1">
    <location>
        <begin position="91"/>
        <end position="171"/>
    </location>
</feature>
<keyword evidence="3" id="KW-1185">Reference proteome</keyword>
<protein>
    <submittedName>
        <fullName evidence="2">ACT domain protein</fullName>
    </submittedName>
</protein>
<dbReference type="PANTHER" id="PTHR34875:SF6">
    <property type="entry name" value="UPF0237 PROTEIN MJ1558"/>
    <property type="match status" value="1"/>
</dbReference>
<dbReference type="eggNOG" id="COG2716">
    <property type="taxonomic scope" value="Bacteria"/>
</dbReference>
<dbReference type="InterPro" id="IPR050990">
    <property type="entry name" value="UPF0237/GcvR_regulator"/>
</dbReference>
<dbReference type="Pfam" id="PF13740">
    <property type="entry name" value="ACT_6"/>
    <property type="match status" value="1"/>
</dbReference>
<proteinExistence type="predicted"/>
<dbReference type="InterPro" id="IPR002912">
    <property type="entry name" value="ACT_dom"/>
</dbReference>
<gene>
    <name evidence="2" type="ordered locus">SL003B_3895</name>
</gene>
<dbReference type="PIRSF" id="PIRSF028103">
    <property type="entry name" value="GcvR"/>
    <property type="match status" value="1"/>
</dbReference>
<dbReference type="Pfam" id="PF01842">
    <property type="entry name" value="ACT"/>
    <property type="match status" value="1"/>
</dbReference>